<dbReference type="EMBL" id="JAAGWQ010000168">
    <property type="protein sequence ID" value="KAF5662220.1"/>
    <property type="molecule type" value="Genomic_DNA"/>
</dbReference>
<sequence>MQTKYLPVLAAAAATTVSASEITRVNVVHIVETLQLGKHIPSFTPNKRDMDAIFARDSDGDCTSSARSILSSFPTPKPEIESWLLSAETTKPCTMEAPSSLSSDLMKYITEINEWAVEKDGDLHAISDSCLDEDDVDDAGQFGCSTPGVLLFTTDKTTETVQLKTALATFTPTGSAATSTKAPNAAATGGANAFAAAAAVGVAAFMIGA</sequence>
<dbReference type="Proteomes" id="UP000567885">
    <property type="component" value="Unassembled WGS sequence"/>
</dbReference>
<accession>A0A8H5T425</accession>
<reference evidence="1 2" key="1">
    <citation type="submission" date="2020-05" db="EMBL/GenBank/DDBJ databases">
        <title>Identification and distribution of gene clusters putatively required for synthesis of sphingolipid metabolism inhibitors in phylogenetically diverse species of the filamentous fungus Fusarium.</title>
        <authorList>
            <person name="Kim H.-S."/>
            <person name="Busman M."/>
            <person name="Brown D.W."/>
            <person name="Divon H."/>
            <person name="Uhlig S."/>
            <person name="Proctor R.H."/>
        </authorList>
    </citation>
    <scope>NUCLEOTIDE SEQUENCE [LARGE SCALE GENOMIC DNA]</scope>
    <source>
        <strain evidence="1 2">NRRL 20693</strain>
    </source>
</reference>
<name>A0A8H5T425_FUSHE</name>
<proteinExistence type="predicted"/>
<organism evidence="1 2">
    <name type="scientific">Fusarium heterosporum</name>
    <dbReference type="NCBI Taxonomy" id="42747"/>
    <lineage>
        <taxon>Eukaryota</taxon>
        <taxon>Fungi</taxon>
        <taxon>Dikarya</taxon>
        <taxon>Ascomycota</taxon>
        <taxon>Pezizomycotina</taxon>
        <taxon>Sordariomycetes</taxon>
        <taxon>Hypocreomycetidae</taxon>
        <taxon>Hypocreales</taxon>
        <taxon>Nectriaceae</taxon>
        <taxon>Fusarium</taxon>
        <taxon>Fusarium heterosporum species complex</taxon>
    </lineage>
</organism>
<gene>
    <name evidence="1" type="ORF">FHETE_8110</name>
</gene>
<comment type="caution">
    <text evidence="1">The sequence shown here is derived from an EMBL/GenBank/DDBJ whole genome shotgun (WGS) entry which is preliminary data.</text>
</comment>
<keyword evidence="2" id="KW-1185">Reference proteome</keyword>
<dbReference type="AlphaFoldDB" id="A0A8H5T425"/>
<dbReference type="OrthoDB" id="4960012at2759"/>
<evidence type="ECO:0000313" key="2">
    <source>
        <dbReference type="Proteomes" id="UP000567885"/>
    </source>
</evidence>
<protein>
    <submittedName>
        <fullName evidence="1">Infection structure specific</fullName>
    </submittedName>
</protein>
<evidence type="ECO:0000313" key="1">
    <source>
        <dbReference type="EMBL" id="KAF5662220.1"/>
    </source>
</evidence>